<dbReference type="EMBL" id="JXKH01000004">
    <property type="protein sequence ID" value="OJG18511.1"/>
    <property type="molecule type" value="Genomic_DNA"/>
</dbReference>
<gene>
    <name evidence="2" type="ORF">RU97_GL001908</name>
</gene>
<feature type="chain" id="PRO_5009879819" description="WxL domain-containing protein" evidence="1">
    <location>
        <begin position="24"/>
        <end position="208"/>
    </location>
</feature>
<organism evidence="2 3">
    <name type="scientific">Enterococcus canis</name>
    <dbReference type="NCBI Taxonomy" id="214095"/>
    <lineage>
        <taxon>Bacteria</taxon>
        <taxon>Bacillati</taxon>
        <taxon>Bacillota</taxon>
        <taxon>Bacilli</taxon>
        <taxon>Lactobacillales</taxon>
        <taxon>Enterococcaceae</taxon>
        <taxon>Enterococcus</taxon>
    </lineage>
</organism>
<dbReference type="RefSeq" id="WP_067394576.1">
    <property type="nucleotide sequence ID" value="NZ_JXKH01000004.1"/>
</dbReference>
<reference evidence="2 3" key="1">
    <citation type="submission" date="2014-12" db="EMBL/GenBank/DDBJ databases">
        <title>Draft genome sequences of 29 type strains of Enterococci.</title>
        <authorList>
            <person name="Zhong Z."/>
            <person name="Sun Z."/>
            <person name="Liu W."/>
            <person name="Zhang W."/>
            <person name="Zhang H."/>
        </authorList>
    </citation>
    <scope>NUCLEOTIDE SEQUENCE [LARGE SCALE GENOMIC DNA]</scope>
    <source>
        <strain evidence="2 3">DSM 17029</strain>
    </source>
</reference>
<evidence type="ECO:0000313" key="2">
    <source>
        <dbReference type="EMBL" id="OJG18511.1"/>
    </source>
</evidence>
<keyword evidence="3" id="KW-1185">Reference proteome</keyword>
<sequence length="208" mass="21836">MKKLIAGLMLSSCVLGLAMPAFAQDGTEADLQEDYSGVDSANVEVNGTLGADNTDPGATIPEGDPNWINVTVPTKTIFYNTAADSDIKSPTYDIVNNSGRPVKVSISNFVDGAGNSSLGLTSLDFDLNVTLNGTETLVVNQGVVKDFSTPAQIVELPNSKGQSLAADTPVENPTTNKTTFTYTGTATAATQVQPTYTMTLKFDAVSWN</sequence>
<proteinExistence type="predicted"/>
<dbReference type="Proteomes" id="UP000181884">
    <property type="component" value="Unassembled WGS sequence"/>
</dbReference>
<comment type="caution">
    <text evidence="2">The sequence shown here is derived from an EMBL/GenBank/DDBJ whole genome shotgun (WGS) entry which is preliminary data.</text>
</comment>
<dbReference type="STRING" id="214095.RU97_GL001908"/>
<evidence type="ECO:0008006" key="4">
    <source>
        <dbReference type="Google" id="ProtNLM"/>
    </source>
</evidence>
<accession>A0A1L8RFF2</accession>
<dbReference type="AlphaFoldDB" id="A0A1L8RFF2"/>
<keyword evidence="1" id="KW-0732">Signal</keyword>
<protein>
    <recommendedName>
        <fullName evidence="4">WxL domain-containing protein</fullName>
    </recommendedName>
</protein>
<evidence type="ECO:0000256" key="1">
    <source>
        <dbReference type="SAM" id="SignalP"/>
    </source>
</evidence>
<name>A0A1L8RFF2_9ENTE</name>
<feature type="signal peptide" evidence="1">
    <location>
        <begin position="1"/>
        <end position="23"/>
    </location>
</feature>
<evidence type="ECO:0000313" key="3">
    <source>
        <dbReference type="Proteomes" id="UP000181884"/>
    </source>
</evidence>